<dbReference type="Proteomes" id="UP000801864">
    <property type="component" value="Unassembled WGS sequence"/>
</dbReference>
<dbReference type="AlphaFoldDB" id="A0A9P4X2F8"/>
<dbReference type="NCBIfam" id="TIGR00004">
    <property type="entry name" value="Rid family detoxifying hydrolase"/>
    <property type="match status" value="1"/>
</dbReference>
<evidence type="ECO:0000313" key="2">
    <source>
        <dbReference type="EMBL" id="KAF3055280.1"/>
    </source>
</evidence>
<evidence type="ECO:0000256" key="1">
    <source>
        <dbReference type="ARBA" id="ARBA00010552"/>
    </source>
</evidence>
<comment type="caution">
    <text evidence="2">The sequence shown here is derived from an EMBL/GenBank/DDBJ whole genome shotgun (WGS) entry which is preliminary data.</text>
</comment>
<proteinExistence type="inferred from homology"/>
<dbReference type="InterPro" id="IPR006056">
    <property type="entry name" value="RidA"/>
</dbReference>
<gene>
    <name evidence="2" type="ORF">CFAM422_013243</name>
</gene>
<accession>A0A9P4X2F8</accession>
<dbReference type="InterPro" id="IPR006175">
    <property type="entry name" value="YjgF/YER057c/UK114"/>
</dbReference>
<organism evidence="2 3">
    <name type="scientific">Trichoderma lentiforme</name>
    <dbReference type="NCBI Taxonomy" id="1567552"/>
    <lineage>
        <taxon>Eukaryota</taxon>
        <taxon>Fungi</taxon>
        <taxon>Dikarya</taxon>
        <taxon>Ascomycota</taxon>
        <taxon>Pezizomycotina</taxon>
        <taxon>Sordariomycetes</taxon>
        <taxon>Hypocreomycetidae</taxon>
        <taxon>Hypocreales</taxon>
        <taxon>Hypocreaceae</taxon>
        <taxon>Trichoderma</taxon>
    </lineage>
</organism>
<dbReference type="InterPro" id="IPR035959">
    <property type="entry name" value="RutC-like_sf"/>
</dbReference>
<dbReference type="CDD" id="cd00448">
    <property type="entry name" value="YjgF_YER057c_UK114_family"/>
    <property type="match status" value="1"/>
</dbReference>
<dbReference type="EMBL" id="QLNT01000039">
    <property type="protein sequence ID" value="KAF3055280.1"/>
    <property type="molecule type" value="Genomic_DNA"/>
</dbReference>
<dbReference type="Pfam" id="PF01042">
    <property type="entry name" value="Ribonuc_L-PSP"/>
    <property type="match status" value="1"/>
</dbReference>
<keyword evidence="3" id="KW-1185">Reference proteome</keyword>
<dbReference type="GO" id="GO:0005739">
    <property type="term" value="C:mitochondrion"/>
    <property type="evidence" value="ECO:0007669"/>
    <property type="project" value="TreeGrafter"/>
</dbReference>
<dbReference type="PANTHER" id="PTHR11803:SF42">
    <property type="entry name" value="MMF1"/>
    <property type="match status" value="1"/>
</dbReference>
<dbReference type="SUPFAM" id="SSF55298">
    <property type="entry name" value="YjgF-like"/>
    <property type="match status" value="1"/>
</dbReference>
<dbReference type="GO" id="GO:0019239">
    <property type="term" value="F:deaminase activity"/>
    <property type="evidence" value="ECO:0007669"/>
    <property type="project" value="TreeGrafter"/>
</dbReference>
<reference evidence="2 3" key="1">
    <citation type="submission" date="2018-06" db="EMBL/GenBank/DDBJ databases">
        <title>Genome analysis of cellulolytic fungus Trichoderma lentiforme CFAM-422.</title>
        <authorList>
            <person name="Steindorff A.S."/>
            <person name="Formighieri E.F."/>
            <person name="Midorikawa G.E.O."/>
            <person name="Tamietti M.S."/>
            <person name="Ramos E.Z."/>
            <person name="Silva A.S."/>
            <person name="Bon E.P.S."/>
            <person name="Mendes T.D."/>
            <person name="Damaso M.C.T."/>
            <person name="Favaro L.C.L."/>
        </authorList>
    </citation>
    <scope>NUCLEOTIDE SEQUENCE [LARGE SCALE GENOMIC DNA]</scope>
    <source>
        <strain evidence="2 3">CFAM-422</strain>
    </source>
</reference>
<protein>
    <submittedName>
        <fullName evidence="2">RutC family protein</fullName>
    </submittedName>
</protein>
<sequence>MVQKEAVLTDKAPLPLPIFSQAIKCGPMVYCSGSVGMNPNTNTLIEGEVGARAEQCLKNLSVILEEAGSSLDKVVKVNIFLTNMESFAPVNVVYEKYFNKEPKPCRTCVAVFQLPLSTDVEIECVAHLYFIVWHPITESTHMDFDCEARGHTR</sequence>
<evidence type="ECO:0000313" key="3">
    <source>
        <dbReference type="Proteomes" id="UP000801864"/>
    </source>
</evidence>
<name>A0A9P4X2F8_9HYPO</name>
<dbReference type="Gene3D" id="3.30.1330.40">
    <property type="entry name" value="RutC-like"/>
    <property type="match status" value="1"/>
</dbReference>
<comment type="similarity">
    <text evidence="1">Belongs to the RutC family.</text>
</comment>
<dbReference type="PANTHER" id="PTHR11803">
    <property type="entry name" value="2-IMINOBUTANOATE/2-IMINOPROPANOATE DEAMINASE RIDA"/>
    <property type="match status" value="1"/>
</dbReference>
<dbReference type="GO" id="GO:0005829">
    <property type="term" value="C:cytosol"/>
    <property type="evidence" value="ECO:0007669"/>
    <property type="project" value="TreeGrafter"/>
</dbReference>
<dbReference type="FunFam" id="3.30.1330.40:FF:000001">
    <property type="entry name" value="L-PSP family endoribonuclease"/>
    <property type="match status" value="1"/>
</dbReference>